<evidence type="ECO:0000313" key="2">
    <source>
        <dbReference type="EMBL" id="PRQ06883.1"/>
    </source>
</evidence>
<dbReference type="OrthoDB" id="5518964at2"/>
<sequence length="136" mass="14630">MLGQLTIATALALSFLLAPTPDTDDDCGEQVCVYGTGGGAGTWKSGERLSRGKRKKEEKANRKRKDVTLNVVVEGGRGSVFVDGRYLATEGQHAQRGVKPGRHEIEIRDADQVITFGVLVVSRKADAVALVVHAER</sequence>
<protein>
    <recommendedName>
        <fullName evidence="4">PEGA domain-containing protein</fullName>
    </recommendedName>
</protein>
<dbReference type="Proteomes" id="UP000238823">
    <property type="component" value="Unassembled WGS sequence"/>
</dbReference>
<evidence type="ECO:0000313" key="3">
    <source>
        <dbReference type="Proteomes" id="UP000238823"/>
    </source>
</evidence>
<feature type="compositionally biased region" description="Basic and acidic residues" evidence="1">
    <location>
        <begin position="45"/>
        <end position="60"/>
    </location>
</feature>
<accession>A0A2S9YP60</accession>
<dbReference type="RefSeq" id="WP_106090411.1">
    <property type="nucleotide sequence ID" value="NZ_PVNL01000064.1"/>
</dbReference>
<gene>
    <name evidence="2" type="ORF">ENSA7_34210</name>
</gene>
<dbReference type="AlphaFoldDB" id="A0A2S9YP60"/>
<proteinExistence type="predicted"/>
<feature type="region of interest" description="Disordered" evidence="1">
    <location>
        <begin position="37"/>
        <end position="62"/>
    </location>
</feature>
<organism evidence="2 3">
    <name type="scientific">Enhygromyxa salina</name>
    <dbReference type="NCBI Taxonomy" id="215803"/>
    <lineage>
        <taxon>Bacteria</taxon>
        <taxon>Pseudomonadati</taxon>
        <taxon>Myxococcota</taxon>
        <taxon>Polyangia</taxon>
        <taxon>Nannocystales</taxon>
        <taxon>Nannocystaceae</taxon>
        <taxon>Enhygromyxa</taxon>
    </lineage>
</organism>
<evidence type="ECO:0000256" key="1">
    <source>
        <dbReference type="SAM" id="MobiDB-lite"/>
    </source>
</evidence>
<reference evidence="2 3" key="1">
    <citation type="submission" date="2018-03" db="EMBL/GenBank/DDBJ databases">
        <title>Draft Genome Sequences of the Obligatory Marine Myxobacteria Enhygromyxa salina SWB007.</title>
        <authorList>
            <person name="Poehlein A."/>
            <person name="Moghaddam J.A."/>
            <person name="Harms H."/>
            <person name="Alanjari M."/>
            <person name="Koenig G.M."/>
            <person name="Daniel R."/>
            <person name="Schaeberle T.F."/>
        </authorList>
    </citation>
    <scope>NUCLEOTIDE SEQUENCE [LARGE SCALE GENOMIC DNA]</scope>
    <source>
        <strain evidence="2 3">SWB007</strain>
    </source>
</reference>
<name>A0A2S9YP60_9BACT</name>
<comment type="caution">
    <text evidence="2">The sequence shown here is derived from an EMBL/GenBank/DDBJ whole genome shotgun (WGS) entry which is preliminary data.</text>
</comment>
<dbReference type="EMBL" id="PVNL01000064">
    <property type="protein sequence ID" value="PRQ06883.1"/>
    <property type="molecule type" value="Genomic_DNA"/>
</dbReference>
<evidence type="ECO:0008006" key="4">
    <source>
        <dbReference type="Google" id="ProtNLM"/>
    </source>
</evidence>